<dbReference type="HAMAP" id="MF_01356">
    <property type="entry name" value="NDH1_NuoB"/>
    <property type="match status" value="1"/>
</dbReference>
<proteinExistence type="inferred from homology"/>
<evidence type="ECO:0000256" key="3">
    <source>
        <dbReference type="ARBA" id="ARBA00022967"/>
    </source>
</evidence>
<dbReference type="SUPFAM" id="SSF56770">
    <property type="entry name" value="HydA/Nqo6-like"/>
    <property type="match status" value="1"/>
</dbReference>
<evidence type="ECO:0000313" key="6">
    <source>
        <dbReference type="EMBL" id="MPL92174.1"/>
    </source>
</evidence>
<dbReference type="GO" id="GO:0008137">
    <property type="term" value="F:NADH dehydrogenase (ubiquinone) activity"/>
    <property type="evidence" value="ECO:0007669"/>
    <property type="project" value="InterPro"/>
</dbReference>
<evidence type="ECO:0000259" key="5">
    <source>
        <dbReference type="Pfam" id="PF01058"/>
    </source>
</evidence>
<dbReference type="EMBL" id="VSSQ01000350">
    <property type="protein sequence ID" value="MPL92174.1"/>
    <property type="molecule type" value="Genomic_DNA"/>
</dbReference>
<organism evidence="6">
    <name type="scientific">bioreactor metagenome</name>
    <dbReference type="NCBI Taxonomy" id="1076179"/>
    <lineage>
        <taxon>unclassified sequences</taxon>
        <taxon>metagenomes</taxon>
        <taxon>ecological metagenomes</taxon>
    </lineage>
</organism>
<reference evidence="6" key="1">
    <citation type="submission" date="2019-08" db="EMBL/GenBank/DDBJ databases">
        <authorList>
            <person name="Kucharzyk K."/>
            <person name="Murdoch R.W."/>
            <person name="Higgins S."/>
            <person name="Loffler F."/>
        </authorList>
    </citation>
    <scope>NUCLEOTIDE SEQUENCE</scope>
</reference>
<dbReference type="GO" id="GO:0016491">
    <property type="term" value="F:oxidoreductase activity"/>
    <property type="evidence" value="ECO:0007669"/>
    <property type="project" value="UniProtKB-KW"/>
</dbReference>
<dbReference type="InterPro" id="IPR006138">
    <property type="entry name" value="NADH_UQ_OxRdtase_20Kd_su"/>
</dbReference>
<protein>
    <submittedName>
        <fullName evidence="6">NADH-quinone oxidoreductase subunit 6</fullName>
        <ecNumber evidence="6">1.6.5.11</ecNumber>
    </submittedName>
</protein>
<dbReference type="PANTHER" id="PTHR11995:SF14">
    <property type="entry name" value="NADH DEHYDROGENASE [UBIQUINONE] IRON-SULFUR PROTEIN 7, MITOCHONDRIAL"/>
    <property type="match status" value="1"/>
</dbReference>
<evidence type="ECO:0000256" key="1">
    <source>
        <dbReference type="ARBA" id="ARBA00009173"/>
    </source>
</evidence>
<dbReference type="GO" id="GO:0045271">
    <property type="term" value="C:respiratory chain complex I"/>
    <property type="evidence" value="ECO:0007669"/>
    <property type="project" value="TreeGrafter"/>
</dbReference>
<sequence length="192" mass="21439">MEIKKTRIKGIPTEEFNDNEYLEKYIEELNANGVNVVLSTVDDMINWGRSNSLWPLIFATSCCGIEFMSAAAAHHDIARFGMEVTRNSPRQADLMVVAGTIVHKMAPLLKRVYDQMAEPKYVLAMGGCAISGGPFVGSYHVVNGVDEIFPVDVYVPGCPPRPEALFYGLMQLQRKIKAEHFLQGRKSKKTSR</sequence>
<keyword evidence="3" id="KW-1278">Translocase</keyword>
<evidence type="ECO:0000256" key="4">
    <source>
        <dbReference type="ARBA" id="ARBA00023027"/>
    </source>
</evidence>
<comment type="caution">
    <text evidence="6">The sequence shown here is derived from an EMBL/GenBank/DDBJ whole genome shotgun (WGS) entry which is preliminary data.</text>
</comment>
<dbReference type="Pfam" id="PF01058">
    <property type="entry name" value="Oxidored_q6"/>
    <property type="match status" value="1"/>
</dbReference>
<keyword evidence="6" id="KW-0560">Oxidoreductase</keyword>
<dbReference type="NCBIfam" id="NF011391">
    <property type="entry name" value="PRK14816.1"/>
    <property type="match status" value="1"/>
</dbReference>
<name>A0A644VL83_9ZZZZ</name>
<dbReference type="NCBIfam" id="NF005012">
    <property type="entry name" value="PRK06411.1"/>
    <property type="match status" value="1"/>
</dbReference>
<keyword evidence="4" id="KW-0520">NAD</keyword>
<keyword evidence="2" id="KW-0813">Transport</keyword>
<feature type="domain" description="NADH:ubiquinone oxidoreductase-like 20kDa subunit" evidence="5">
    <location>
        <begin position="62"/>
        <end position="172"/>
    </location>
</feature>
<dbReference type="GO" id="GO:0048038">
    <property type="term" value="F:quinone binding"/>
    <property type="evidence" value="ECO:0007669"/>
    <property type="project" value="InterPro"/>
</dbReference>
<dbReference type="GO" id="GO:0015990">
    <property type="term" value="P:electron transport coupled proton transport"/>
    <property type="evidence" value="ECO:0007669"/>
    <property type="project" value="TreeGrafter"/>
</dbReference>
<dbReference type="NCBIfam" id="TIGR01957">
    <property type="entry name" value="nuoB_fam"/>
    <property type="match status" value="1"/>
</dbReference>
<dbReference type="GO" id="GO:0051539">
    <property type="term" value="F:4 iron, 4 sulfur cluster binding"/>
    <property type="evidence" value="ECO:0007669"/>
    <property type="project" value="InterPro"/>
</dbReference>
<dbReference type="EC" id="1.6.5.11" evidence="6"/>
<dbReference type="PANTHER" id="PTHR11995">
    <property type="entry name" value="NADH DEHYDROGENASE"/>
    <property type="match status" value="1"/>
</dbReference>
<gene>
    <name evidence="6" type="primary">nqo6_5</name>
    <name evidence="6" type="ORF">SDC9_38271</name>
</gene>
<dbReference type="FunFam" id="3.40.50.12280:FF:000002">
    <property type="entry name" value="NADH-quinone oxidoreductase subunit B"/>
    <property type="match status" value="1"/>
</dbReference>
<accession>A0A644VL83</accession>
<dbReference type="InterPro" id="IPR006137">
    <property type="entry name" value="NADH_UbQ_OxRdtase-like_20kDa"/>
</dbReference>
<dbReference type="AlphaFoldDB" id="A0A644VL83"/>
<evidence type="ECO:0000256" key="2">
    <source>
        <dbReference type="ARBA" id="ARBA00022448"/>
    </source>
</evidence>
<dbReference type="Gene3D" id="3.40.50.12280">
    <property type="match status" value="1"/>
</dbReference>
<dbReference type="GO" id="GO:0009060">
    <property type="term" value="P:aerobic respiration"/>
    <property type="evidence" value="ECO:0007669"/>
    <property type="project" value="TreeGrafter"/>
</dbReference>
<comment type="similarity">
    <text evidence="1">Belongs to the complex I 20 kDa subunit family.</text>
</comment>